<organism evidence="1 2">
    <name type="scientific">Enhygromyxa salina</name>
    <dbReference type="NCBI Taxonomy" id="215803"/>
    <lineage>
        <taxon>Bacteria</taxon>
        <taxon>Pseudomonadati</taxon>
        <taxon>Myxococcota</taxon>
        <taxon>Polyangia</taxon>
        <taxon>Nannocystales</taxon>
        <taxon>Nannocystaceae</taxon>
        <taxon>Enhygromyxa</taxon>
    </lineage>
</organism>
<dbReference type="RefSeq" id="WP_146158182.1">
    <property type="nucleotide sequence ID" value="NZ_PVNL01000110.1"/>
</dbReference>
<evidence type="ECO:0000313" key="2">
    <source>
        <dbReference type="Proteomes" id="UP000238823"/>
    </source>
</evidence>
<reference evidence="1 2" key="1">
    <citation type="submission" date="2018-03" db="EMBL/GenBank/DDBJ databases">
        <title>Draft Genome Sequences of the Obligatory Marine Myxobacteria Enhygromyxa salina SWB007.</title>
        <authorList>
            <person name="Poehlein A."/>
            <person name="Moghaddam J.A."/>
            <person name="Harms H."/>
            <person name="Alanjari M."/>
            <person name="Koenig G.M."/>
            <person name="Daniel R."/>
            <person name="Schaeberle T.F."/>
        </authorList>
    </citation>
    <scope>NUCLEOTIDE SEQUENCE [LARGE SCALE GENOMIC DNA]</scope>
    <source>
        <strain evidence="1 2">SWB007</strain>
    </source>
</reference>
<dbReference type="Proteomes" id="UP000238823">
    <property type="component" value="Unassembled WGS sequence"/>
</dbReference>
<proteinExistence type="predicted"/>
<name>A0A2S9YDE1_9BACT</name>
<dbReference type="InterPro" id="IPR043519">
    <property type="entry name" value="NT_sf"/>
</dbReference>
<evidence type="ECO:0000313" key="1">
    <source>
        <dbReference type="EMBL" id="PRQ03138.1"/>
    </source>
</evidence>
<accession>A0A2S9YDE1</accession>
<dbReference type="OrthoDB" id="5520054at2"/>
<gene>
    <name evidence="1" type="ORF">ENSA7_54090</name>
</gene>
<dbReference type="EMBL" id="PVNL01000110">
    <property type="protein sequence ID" value="PRQ03138.1"/>
    <property type="molecule type" value="Genomic_DNA"/>
</dbReference>
<dbReference type="Gene3D" id="3.30.460.40">
    <property type="match status" value="1"/>
</dbReference>
<comment type="caution">
    <text evidence="1">The sequence shown here is derived from an EMBL/GenBank/DDBJ whole genome shotgun (WGS) entry which is preliminary data.</text>
</comment>
<sequence>MFQRSPQQTDRLLELLHDAGVEFVVVGGVAAICHGSSTMTSDLDIAAPMTIENVEKLMAALRPHHPRHVTRPDLGVICDPVEYLAGFRMLLIETDLGRLDVLREVQPIGPVQALETVQFQLLEGKTFHVIGLEQLIEIKAFVGRPKDRIVEAELRALREQQHRS</sequence>
<dbReference type="SUPFAM" id="SSF81301">
    <property type="entry name" value="Nucleotidyltransferase"/>
    <property type="match status" value="1"/>
</dbReference>
<evidence type="ECO:0008006" key="3">
    <source>
        <dbReference type="Google" id="ProtNLM"/>
    </source>
</evidence>
<dbReference type="AlphaFoldDB" id="A0A2S9YDE1"/>
<protein>
    <recommendedName>
        <fullName evidence="3">Nucleotidyltransferase</fullName>
    </recommendedName>
</protein>